<dbReference type="EMBL" id="KN817560">
    <property type="protein sequence ID" value="KJA21170.1"/>
    <property type="molecule type" value="Genomic_DNA"/>
</dbReference>
<protein>
    <recommendedName>
        <fullName evidence="10">POP1-domain-containing protein</fullName>
    </recommendedName>
</protein>
<evidence type="ECO:0000259" key="7">
    <source>
        <dbReference type="Pfam" id="PF22770"/>
    </source>
</evidence>
<dbReference type="Pfam" id="PF22770">
    <property type="entry name" value="POP1_C"/>
    <property type="match status" value="1"/>
</dbReference>
<accession>A0A0D2PMW4</accession>
<evidence type="ECO:0000256" key="4">
    <source>
        <dbReference type="SAM" id="MobiDB-lite"/>
    </source>
</evidence>
<keyword evidence="3" id="KW-0539">Nucleus</keyword>
<dbReference type="PANTHER" id="PTHR22731">
    <property type="entry name" value="RIBONUCLEASES P/MRP PROTEIN SUBUNIT POP1"/>
    <property type="match status" value="1"/>
</dbReference>
<dbReference type="InterPro" id="IPR012590">
    <property type="entry name" value="POPLD_dom"/>
</dbReference>
<dbReference type="Pfam" id="PF08170">
    <property type="entry name" value="POPLD"/>
    <property type="match status" value="1"/>
</dbReference>
<evidence type="ECO:0000259" key="5">
    <source>
        <dbReference type="Pfam" id="PF06978"/>
    </source>
</evidence>
<evidence type="ECO:0000256" key="3">
    <source>
        <dbReference type="ARBA" id="ARBA00023242"/>
    </source>
</evidence>
<dbReference type="Pfam" id="PF06978">
    <property type="entry name" value="POP1_N"/>
    <property type="match status" value="1"/>
</dbReference>
<dbReference type="OrthoDB" id="442863at2759"/>
<dbReference type="GO" id="GO:0005655">
    <property type="term" value="C:nucleolar ribonuclease P complex"/>
    <property type="evidence" value="ECO:0007669"/>
    <property type="project" value="InterPro"/>
</dbReference>
<evidence type="ECO:0000256" key="2">
    <source>
        <dbReference type="ARBA" id="ARBA00022694"/>
    </source>
</evidence>
<proteinExistence type="predicted"/>
<name>A0A0D2PMW4_HYPSF</name>
<feature type="domain" description="POPLD" evidence="6">
    <location>
        <begin position="510"/>
        <end position="601"/>
    </location>
</feature>
<comment type="subcellular location">
    <subcellularLocation>
        <location evidence="1">Nucleus</location>
    </subcellularLocation>
</comment>
<evidence type="ECO:0000259" key="6">
    <source>
        <dbReference type="Pfam" id="PF08170"/>
    </source>
</evidence>
<feature type="region of interest" description="Disordered" evidence="4">
    <location>
        <begin position="115"/>
        <end position="146"/>
    </location>
</feature>
<evidence type="ECO:0000256" key="1">
    <source>
        <dbReference type="ARBA" id="ARBA00004123"/>
    </source>
</evidence>
<dbReference type="GO" id="GO:0001682">
    <property type="term" value="P:tRNA 5'-leader removal"/>
    <property type="evidence" value="ECO:0007669"/>
    <property type="project" value="InterPro"/>
</dbReference>
<dbReference type="InterPro" id="IPR055079">
    <property type="entry name" value="POP1_C"/>
</dbReference>
<feature type="domain" description="Pop1 N-terminal" evidence="5">
    <location>
        <begin position="131"/>
        <end position="214"/>
    </location>
</feature>
<keyword evidence="9" id="KW-1185">Reference proteome</keyword>
<feature type="domain" description="POP1 C-terminal" evidence="7">
    <location>
        <begin position="745"/>
        <end position="829"/>
    </location>
</feature>
<feature type="compositionally biased region" description="Basic residues" evidence="4">
    <location>
        <begin position="128"/>
        <end position="142"/>
    </location>
</feature>
<dbReference type="InterPro" id="IPR009723">
    <property type="entry name" value="Pop1_N"/>
</dbReference>
<reference evidence="9" key="1">
    <citation type="submission" date="2014-04" db="EMBL/GenBank/DDBJ databases">
        <title>Evolutionary Origins and Diversification of the Mycorrhizal Mutualists.</title>
        <authorList>
            <consortium name="DOE Joint Genome Institute"/>
            <consortium name="Mycorrhizal Genomics Consortium"/>
            <person name="Kohler A."/>
            <person name="Kuo A."/>
            <person name="Nagy L.G."/>
            <person name="Floudas D."/>
            <person name="Copeland A."/>
            <person name="Barry K.W."/>
            <person name="Cichocki N."/>
            <person name="Veneault-Fourrey C."/>
            <person name="LaButti K."/>
            <person name="Lindquist E.A."/>
            <person name="Lipzen A."/>
            <person name="Lundell T."/>
            <person name="Morin E."/>
            <person name="Murat C."/>
            <person name="Riley R."/>
            <person name="Ohm R."/>
            <person name="Sun H."/>
            <person name="Tunlid A."/>
            <person name="Henrissat B."/>
            <person name="Grigoriev I.V."/>
            <person name="Hibbett D.S."/>
            <person name="Martin F."/>
        </authorList>
    </citation>
    <scope>NUCLEOTIDE SEQUENCE [LARGE SCALE GENOMIC DNA]</scope>
    <source>
        <strain evidence="9">FD-334 SS-4</strain>
    </source>
</reference>
<organism evidence="8 9">
    <name type="scientific">Hypholoma sublateritium (strain FD-334 SS-4)</name>
    <dbReference type="NCBI Taxonomy" id="945553"/>
    <lineage>
        <taxon>Eukaryota</taxon>
        <taxon>Fungi</taxon>
        <taxon>Dikarya</taxon>
        <taxon>Basidiomycota</taxon>
        <taxon>Agaricomycotina</taxon>
        <taxon>Agaricomycetes</taxon>
        <taxon>Agaricomycetidae</taxon>
        <taxon>Agaricales</taxon>
        <taxon>Agaricineae</taxon>
        <taxon>Strophariaceae</taxon>
        <taxon>Hypholoma</taxon>
    </lineage>
</organism>
<evidence type="ECO:0000313" key="8">
    <source>
        <dbReference type="EMBL" id="KJA21170.1"/>
    </source>
</evidence>
<feature type="compositionally biased region" description="Basic and acidic residues" evidence="4">
    <location>
        <begin position="115"/>
        <end position="126"/>
    </location>
</feature>
<dbReference type="AlphaFoldDB" id="A0A0D2PMW4"/>
<dbReference type="PANTHER" id="PTHR22731:SF3">
    <property type="entry name" value="RIBONUCLEASES P_MRP PROTEIN SUBUNIT POP1"/>
    <property type="match status" value="1"/>
</dbReference>
<dbReference type="GO" id="GO:0000172">
    <property type="term" value="C:ribonuclease MRP complex"/>
    <property type="evidence" value="ECO:0007669"/>
    <property type="project" value="InterPro"/>
</dbReference>
<gene>
    <name evidence="8" type="ORF">HYPSUDRAFT_67916</name>
</gene>
<keyword evidence="2" id="KW-0819">tRNA processing</keyword>
<dbReference type="STRING" id="945553.A0A0D2PMW4"/>
<evidence type="ECO:0000313" key="9">
    <source>
        <dbReference type="Proteomes" id="UP000054270"/>
    </source>
</evidence>
<dbReference type="OMA" id="KALSPMC"/>
<sequence>MAPKRPIAADEISGREKKKLKVSFARTIAVQPIFETGPSKANAVNKPKSNSLQGLPSTIDVEKFVEVRSFEIDAMHDAMKTASASSTHRVWQTLPRHLRRRAASHDVRRVPLKLRERAAAEMDPARNKPPKKTKPKHGRAKQVSRTDSFLKRQVNKAWLETHIWHAKRMHMKDMWGYRLSVSPTEKSYRPSHRASLHDAILHDASYYSFFEISGSEKILVPVLESICDPQGPGPGSKRYLGGTRALETHMYKRNMYPYDLITPLTVIWRPQSISSLPPNDRKGKGKETMDFAPTLSNSSSIRTVWLKFHPSAEPAVLDALKEAASWTLAQHRKILENSSDVSFEIVNLQAQFNVFEIMGPKSSQVLRGSLSPVNSDIREDFSQFWSSLINLQSAGSIPRGMIIGFKVIDPRLNFPPKIAKPRTDNSGRLHVPPITLPSSQLAESEIWDADIRSGLAKPIFKKKDLDERRSKNAVPGTSLHATRQDDRVPVLLIQRSLENINSTDSQPVHGWNLIVPAGWGMPFFSSLTFTDTRVSGQFERQTQSYESGVAYFPRDYPSTKPYELYASERAIEEKTTWDRKPPAKRVNYGKLGTRNPWKVDWTTIVGAHTAFDKTSGADSELSTTQREPLAAPEANKKVIRPWLLRGSEVPKILSNISSMLNHSAALLSEVNRLRLKRGLAVVASNVNTDELFQGALVNVKLTMCLRGAPQDLAMIYSLSDSACRQWKKLIHKAQSSSIDEEMFGEEELANIVPSEAAIVGYVTTGHYSLSRGHGFAIGAISLVHLLALEQQSIRLHPNQQAPSKARPMFVGLRNIDGHQCRMAILEVLVEC</sequence>
<evidence type="ECO:0008006" key="10">
    <source>
        <dbReference type="Google" id="ProtNLM"/>
    </source>
</evidence>
<dbReference type="Proteomes" id="UP000054270">
    <property type="component" value="Unassembled WGS sequence"/>
</dbReference>
<dbReference type="InterPro" id="IPR039182">
    <property type="entry name" value="Pop1"/>
</dbReference>